<dbReference type="CDD" id="cd11453">
    <property type="entry name" value="bHLH_AtBIM_like"/>
    <property type="match status" value="1"/>
</dbReference>
<evidence type="ECO:0000256" key="4">
    <source>
        <dbReference type="ARBA" id="ARBA00023242"/>
    </source>
</evidence>
<dbReference type="GO" id="GO:0003700">
    <property type="term" value="F:DNA-binding transcription factor activity"/>
    <property type="evidence" value="ECO:0007669"/>
    <property type="project" value="InterPro"/>
</dbReference>
<dbReference type="Pfam" id="PF00010">
    <property type="entry name" value="HLH"/>
    <property type="match status" value="1"/>
</dbReference>
<dbReference type="PANTHER" id="PTHR46412:SF3">
    <property type="entry name" value="TRANSCRIPTION FACTOR BIM1"/>
    <property type="match status" value="1"/>
</dbReference>
<comment type="subcellular location">
    <subcellularLocation>
        <location evidence="1">Nucleus</location>
    </subcellularLocation>
</comment>
<name>A0AAV6J9Z5_9ERIC</name>
<feature type="compositionally biased region" description="Basic and acidic residues" evidence="5">
    <location>
        <begin position="367"/>
        <end position="378"/>
    </location>
</feature>
<keyword evidence="3" id="KW-0804">Transcription</keyword>
<gene>
    <name evidence="7" type="ORF">RHGRI_023964</name>
</gene>
<feature type="region of interest" description="Disordered" evidence="5">
    <location>
        <begin position="316"/>
        <end position="378"/>
    </location>
</feature>
<reference evidence="7" key="1">
    <citation type="submission" date="2020-08" db="EMBL/GenBank/DDBJ databases">
        <title>Plant Genome Project.</title>
        <authorList>
            <person name="Zhang R.-G."/>
        </authorList>
    </citation>
    <scope>NUCLEOTIDE SEQUENCE</scope>
    <source>
        <strain evidence="7">WSP0</strain>
        <tissue evidence="7">Leaf</tissue>
    </source>
</reference>
<evidence type="ECO:0000256" key="2">
    <source>
        <dbReference type="ARBA" id="ARBA00023015"/>
    </source>
</evidence>
<feature type="region of interest" description="Disordered" evidence="5">
    <location>
        <begin position="198"/>
        <end position="217"/>
    </location>
</feature>
<comment type="caution">
    <text evidence="7">The sequence shown here is derived from an EMBL/GenBank/DDBJ whole genome shotgun (WGS) entry which is preliminary data.</text>
</comment>
<feature type="region of interest" description="Disordered" evidence="5">
    <location>
        <begin position="254"/>
        <end position="281"/>
    </location>
</feature>
<feature type="region of interest" description="Disordered" evidence="5">
    <location>
        <begin position="639"/>
        <end position="675"/>
    </location>
</feature>
<dbReference type="EMBL" id="JACTNZ010000008">
    <property type="protein sequence ID" value="KAG5536369.1"/>
    <property type="molecule type" value="Genomic_DNA"/>
</dbReference>
<organism evidence="7 8">
    <name type="scientific">Rhododendron griersonianum</name>
    <dbReference type="NCBI Taxonomy" id="479676"/>
    <lineage>
        <taxon>Eukaryota</taxon>
        <taxon>Viridiplantae</taxon>
        <taxon>Streptophyta</taxon>
        <taxon>Embryophyta</taxon>
        <taxon>Tracheophyta</taxon>
        <taxon>Spermatophyta</taxon>
        <taxon>Magnoliopsida</taxon>
        <taxon>eudicotyledons</taxon>
        <taxon>Gunneridae</taxon>
        <taxon>Pentapetalae</taxon>
        <taxon>asterids</taxon>
        <taxon>Ericales</taxon>
        <taxon>Ericaceae</taxon>
        <taxon>Ericoideae</taxon>
        <taxon>Rhodoreae</taxon>
        <taxon>Rhododendron</taxon>
    </lineage>
</organism>
<dbReference type="AlphaFoldDB" id="A0AAV6J9Z5"/>
<evidence type="ECO:0000256" key="1">
    <source>
        <dbReference type="ARBA" id="ARBA00004123"/>
    </source>
</evidence>
<dbReference type="InterPro" id="IPR036638">
    <property type="entry name" value="HLH_DNA-bd_sf"/>
</dbReference>
<proteinExistence type="predicted"/>
<feature type="compositionally biased region" description="Polar residues" evidence="5">
    <location>
        <begin position="265"/>
        <end position="281"/>
    </location>
</feature>
<dbReference type="SMART" id="SM00353">
    <property type="entry name" value="HLH"/>
    <property type="match status" value="1"/>
</dbReference>
<dbReference type="GO" id="GO:0006351">
    <property type="term" value="P:DNA-templated transcription"/>
    <property type="evidence" value="ECO:0007669"/>
    <property type="project" value="InterPro"/>
</dbReference>
<dbReference type="PANTHER" id="PTHR46412">
    <property type="entry name" value="BES1-INTERACTING MYC-LIKE PROTEIN"/>
    <property type="match status" value="1"/>
</dbReference>
<dbReference type="InterPro" id="IPR044295">
    <property type="entry name" value="BIM1/2/3"/>
</dbReference>
<dbReference type="PROSITE" id="PS50888">
    <property type="entry name" value="BHLH"/>
    <property type="match status" value="1"/>
</dbReference>
<dbReference type="Proteomes" id="UP000823749">
    <property type="component" value="Chromosome 8"/>
</dbReference>
<keyword evidence="2" id="KW-0805">Transcription regulation</keyword>
<keyword evidence="8" id="KW-1185">Reference proteome</keyword>
<dbReference type="GO" id="GO:0046983">
    <property type="term" value="F:protein dimerization activity"/>
    <property type="evidence" value="ECO:0007669"/>
    <property type="project" value="InterPro"/>
</dbReference>
<dbReference type="Gene3D" id="4.10.280.10">
    <property type="entry name" value="Helix-loop-helix DNA-binding domain"/>
    <property type="match status" value="1"/>
</dbReference>
<feature type="compositionally biased region" description="Low complexity" evidence="5">
    <location>
        <begin position="206"/>
        <end position="217"/>
    </location>
</feature>
<evidence type="ECO:0000313" key="8">
    <source>
        <dbReference type="Proteomes" id="UP000823749"/>
    </source>
</evidence>
<accession>A0AAV6J9Z5</accession>
<feature type="domain" description="BHLH" evidence="6">
    <location>
        <begin position="361"/>
        <end position="427"/>
    </location>
</feature>
<dbReference type="GO" id="GO:0005634">
    <property type="term" value="C:nucleus"/>
    <property type="evidence" value="ECO:0007669"/>
    <property type="project" value="UniProtKB-SubCell"/>
</dbReference>
<keyword evidence="4" id="KW-0539">Nucleus</keyword>
<evidence type="ECO:0000313" key="7">
    <source>
        <dbReference type="EMBL" id="KAG5536369.1"/>
    </source>
</evidence>
<evidence type="ECO:0000259" key="6">
    <source>
        <dbReference type="PROSITE" id="PS50888"/>
    </source>
</evidence>
<dbReference type="SUPFAM" id="SSF47459">
    <property type="entry name" value="HLH, helix-loop-helix DNA-binding domain"/>
    <property type="match status" value="1"/>
</dbReference>
<evidence type="ECO:0000256" key="3">
    <source>
        <dbReference type="ARBA" id="ARBA00023163"/>
    </source>
</evidence>
<dbReference type="InterPro" id="IPR011598">
    <property type="entry name" value="bHLH_dom"/>
</dbReference>
<evidence type="ECO:0000256" key="5">
    <source>
        <dbReference type="SAM" id="MobiDB-lite"/>
    </source>
</evidence>
<sequence length="675" mass="74006">MGASLWWIYSFTVAVDWWWIYGGSRLVVDPPRTMEVYGGNRESERSNSPSSFRIASRIRKLASRIRKLEAVVYLENSDAGSDSKYRRQSTHDFLSLYSPVQQDPRPTSQGAYLKTHDFLQPLEGLGKNITKEENSTVEIITTLDKPPLPAPPPTTTSGEHLLPGGIGTYSISHISNYFNQTVLKPEGAAAVFTVAQSSSTDRNEENSNSSSFNTGSGFTLWEESAVKKGKTGKENVASGDSKQVSKEARVNIRQGALGGGGGGQWATSRQRPSQSSSNHVATNHRNATTTFSSLSSSQPPSSQKNQTFMDLLKSAKVSQDDDEEEEEEFVLKKEPSPYPKSDLSVKLAGEGGKSNDQKPNTPRSKHSATEQRRRSKINDRHVEAFSQCRSFLKLFEFQMLRDLIPHSDQKRDKASFLLEVIEYIQFLQEKVDKYEGSYQGWNQEPPKLMPWQKNNQSSVEGFVDQSLATNSGSGPKLMFAAKSDEDNIVVSPTNPRNGHNGIESDLSTVTTLKEIDLRTVLTNKAVPLSLPLQPNMLTPTGSSSLMVPIPAGVTSGMDNVMSQPQSPFLQSRSHATDNTVASNKLKEQELTIESGKICISSVYSQGLLNTLTHALQSSGIDLSQASISVQIDLGKRANGRLPASTSTAKDPVVAHSRAASSEEESDQALKRLKKS</sequence>
<protein>
    <recommendedName>
        <fullName evidence="6">BHLH domain-containing protein</fullName>
    </recommendedName>
</protein>